<evidence type="ECO:0000256" key="3">
    <source>
        <dbReference type="ARBA" id="ARBA00012071"/>
    </source>
</evidence>
<evidence type="ECO:0000256" key="7">
    <source>
        <dbReference type="ARBA" id="ARBA00022679"/>
    </source>
</evidence>
<dbReference type="AlphaFoldDB" id="A0A2Z3L752"/>
<dbReference type="HAMAP" id="MF_00409">
    <property type="entry name" value="LpxK"/>
    <property type="match status" value="1"/>
</dbReference>
<keyword evidence="5 13" id="KW-0444">Lipid biosynthesis</keyword>
<keyword evidence="15" id="KW-1185">Reference proteome</keyword>
<dbReference type="Pfam" id="PF02606">
    <property type="entry name" value="LpxK"/>
    <property type="match status" value="1"/>
</dbReference>
<dbReference type="InterPro" id="IPR003758">
    <property type="entry name" value="LpxK"/>
</dbReference>
<dbReference type="RefSeq" id="WP_162534059.1">
    <property type="nucleotide sequence ID" value="NZ_CP029619.1"/>
</dbReference>
<dbReference type="EC" id="2.7.1.130" evidence="3 13"/>
<feature type="binding site" evidence="13">
    <location>
        <begin position="46"/>
        <end position="53"/>
    </location>
    <ligand>
        <name>ATP</name>
        <dbReference type="ChEBI" id="CHEBI:30616"/>
    </ligand>
</feature>
<keyword evidence="7 13" id="KW-0808">Transferase</keyword>
<evidence type="ECO:0000313" key="15">
    <source>
        <dbReference type="Proteomes" id="UP000245872"/>
    </source>
</evidence>
<sequence length="357" mass="40794">MLSIWLHLLSWLYGLVVGLRNFLYDKKIKTSRCYIKPLLVNIGNLSAGGTGKTPFVIYLAQLFAEQKVVAVLSRGYKRKSSGFRLLNAHTTAATAGDEPWLIYQKTRQNFNIVVAVCENRIQGIAHITSYRPDVEIVLLDDAFQCRSIIPHVNILLTTFHRPFFTDHLLPLGRLREPQAASKRADIIIVTKCPSNLTKKNMTELQGTLQTYAPSAIFFTYIRYHKAVNIWSHQPVKVPSTLLLVTAIADPWPLYSHLKRAGYNVLHLAFPDHHWFKYKDIVHIINRFHALQDVNKAIITTEKDRARLINQPWTGLLTAFPILYIPMEVGFLPSNGHKECITQIDTLLYKPDRRGSNE</sequence>
<dbReference type="KEGG" id="cher:DK880_00141"/>
<dbReference type="GO" id="GO:0005524">
    <property type="term" value="F:ATP binding"/>
    <property type="evidence" value="ECO:0007669"/>
    <property type="project" value="UniProtKB-UniRule"/>
</dbReference>
<keyword evidence="10 13" id="KW-0067">ATP-binding</keyword>
<dbReference type="GO" id="GO:0009245">
    <property type="term" value="P:lipid A biosynthetic process"/>
    <property type="evidence" value="ECO:0007669"/>
    <property type="project" value="UniProtKB-UniRule"/>
</dbReference>
<evidence type="ECO:0000256" key="5">
    <source>
        <dbReference type="ARBA" id="ARBA00022516"/>
    </source>
</evidence>
<keyword evidence="11 13" id="KW-0443">Lipid metabolism</keyword>
<evidence type="ECO:0000256" key="9">
    <source>
        <dbReference type="ARBA" id="ARBA00022777"/>
    </source>
</evidence>
<accession>A0A2Z3L752</accession>
<reference evidence="14 15" key="1">
    <citation type="submission" date="2018-05" db="EMBL/GenBank/DDBJ databases">
        <title>Candidatus Cardinium hertigii Genome Assembly.</title>
        <authorList>
            <person name="Showmaker K.C."/>
            <person name="Walden K.O."/>
            <person name="Fields C.J."/>
            <person name="Lambert K.N."/>
            <person name="Hudson M.E."/>
        </authorList>
    </citation>
    <scope>NUCLEOTIDE SEQUENCE [LARGE SCALE GENOMIC DNA]</scope>
    <source>
        <strain evidence="15">cHgTN10</strain>
    </source>
</reference>
<dbReference type="InterPro" id="IPR027417">
    <property type="entry name" value="P-loop_NTPase"/>
</dbReference>
<evidence type="ECO:0000256" key="13">
    <source>
        <dbReference type="HAMAP-Rule" id="MF_00409"/>
    </source>
</evidence>
<name>A0A2Z3L752_9BACT</name>
<comment type="similarity">
    <text evidence="13">Belongs to the LpxK family.</text>
</comment>
<evidence type="ECO:0000256" key="8">
    <source>
        <dbReference type="ARBA" id="ARBA00022741"/>
    </source>
</evidence>
<dbReference type="PANTHER" id="PTHR42724:SF1">
    <property type="entry name" value="TETRAACYLDISACCHARIDE 4'-KINASE, MITOCHONDRIAL-RELATED"/>
    <property type="match status" value="1"/>
</dbReference>
<keyword evidence="9 13" id="KW-0418">Kinase</keyword>
<dbReference type="EMBL" id="CP029619">
    <property type="protein sequence ID" value="AWN81477.1"/>
    <property type="molecule type" value="Genomic_DNA"/>
</dbReference>
<evidence type="ECO:0000256" key="12">
    <source>
        <dbReference type="ARBA" id="ARBA00029757"/>
    </source>
</evidence>
<evidence type="ECO:0000256" key="11">
    <source>
        <dbReference type="ARBA" id="ARBA00023098"/>
    </source>
</evidence>
<comment type="catalytic activity">
    <reaction evidence="13">
        <text>a lipid A disaccharide + ATP = a lipid IVA + ADP + H(+)</text>
        <dbReference type="Rhea" id="RHEA:67840"/>
        <dbReference type="ChEBI" id="CHEBI:15378"/>
        <dbReference type="ChEBI" id="CHEBI:30616"/>
        <dbReference type="ChEBI" id="CHEBI:176343"/>
        <dbReference type="ChEBI" id="CHEBI:176425"/>
        <dbReference type="ChEBI" id="CHEBI:456216"/>
        <dbReference type="EC" id="2.7.1.130"/>
    </reaction>
</comment>
<evidence type="ECO:0000256" key="6">
    <source>
        <dbReference type="ARBA" id="ARBA00022556"/>
    </source>
</evidence>
<evidence type="ECO:0000256" key="4">
    <source>
        <dbReference type="ARBA" id="ARBA00016436"/>
    </source>
</evidence>
<dbReference type="GO" id="GO:0009244">
    <property type="term" value="P:lipopolysaccharide core region biosynthetic process"/>
    <property type="evidence" value="ECO:0007669"/>
    <property type="project" value="TreeGrafter"/>
</dbReference>
<evidence type="ECO:0000256" key="10">
    <source>
        <dbReference type="ARBA" id="ARBA00022840"/>
    </source>
</evidence>
<organism evidence="14 15">
    <name type="scientific">Candidatus Cardinium hertigii</name>
    <dbReference type="NCBI Taxonomy" id="247481"/>
    <lineage>
        <taxon>Bacteria</taxon>
        <taxon>Pseudomonadati</taxon>
        <taxon>Bacteroidota</taxon>
        <taxon>Cytophagia</taxon>
        <taxon>Cytophagales</taxon>
        <taxon>Amoebophilaceae</taxon>
        <taxon>Candidatus Cardinium</taxon>
    </lineage>
</organism>
<dbReference type="PANTHER" id="PTHR42724">
    <property type="entry name" value="TETRAACYLDISACCHARIDE 4'-KINASE"/>
    <property type="match status" value="1"/>
</dbReference>
<dbReference type="GO" id="GO:0009029">
    <property type="term" value="F:lipid-A 4'-kinase activity"/>
    <property type="evidence" value="ECO:0007669"/>
    <property type="project" value="UniProtKB-UniRule"/>
</dbReference>
<dbReference type="NCBIfam" id="TIGR00682">
    <property type="entry name" value="lpxK"/>
    <property type="match status" value="1"/>
</dbReference>
<keyword evidence="8 13" id="KW-0547">Nucleotide-binding</keyword>
<evidence type="ECO:0000313" key="14">
    <source>
        <dbReference type="EMBL" id="AWN81477.1"/>
    </source>
</evidence>
<keyword evidence="6 13" id="KW-0441">Lipid A biosynthesis</keyword>
<dbReference type="GO" id="GO:0005886">
    <property type="term" value="C:plasma membrane"/>
    <property type="evidence" value="ECO:0007669"/>
    <property type="project" value="TreeGrafter"/>
</dbReference>
<dbReference type="SUPFAM" id="SSF52540">
    <property type="entry name" value="P-loop containing nucleoside triphosphate hydrolases"/>
    <property type="match status" value="1"/>
</dbReference>
<comment type="function">
    <text evidence="1 13">Transfers the gamma-phosphate of ATP to the 4'-position of a tetraacyldisaccharide 1-phosphate intermediate (termed DS-1-P) to form tetraacyldisaccharide 1,4'-bis-phosphate (lipid IVA).</text>
</comment>
<evidence type="ECO:0000256" key="2">
    <source>
        <dbReference type="ARBA" id="ARBA00004870"/>
    </source>
</evidence>
<dbReference type="UniPathway" id="UPA00359">
    <property type="reaction ID" value="UER00482"/>
</dbReference>
<evidence type="ECO:0000256" key="1">
    <source>
        <dbReference type="ARBA" id="ARBA00002274"/>
    </source>
</evidence>
<comment type="pathway">
    <text evidence="2 13">Glycolipid biosynthesis; lipid IV(A) biosynthesis; lipid IV(A) from (3R)-3-hydroxytetradecanoyl-[acyl-carrier-protein] and UDP-N-acetyl-alpha-D-glucosamine: step 6/6.</text>
</comment>
<gene>
    <name evidence="13 14" type="primary">lpxK</name>
    <name evidence="14" type="ORF">DK880_00141</name>
</gene>
<proteinExistence type="inferred from homology"/>
<protein>
    <recommendedName>
        <fullName evidence="4 13">Tetraacyldisaccharide 4'-kinase</fullName>
        <ecNumber evidence="3 13">2.7.1.130</ecNumber>
    </recommendedName>
    <alternativeName>
        <fullName evidence="12 13">Lipid A 4'-kinase</fullName>
    </alternativeName>
</protein>
<dbReference type="Proteomes" id="UP000245872">
    <property type="component" value="Chromosome"/>
</dbReference>